<dbReference type="EMBL" id="LKTM01000378">
    <property type="protein sequence ID" value="KQH75380.1"/>
    <property type="molecule type" value="Genomic_DNA"/>
</dbReference>
<dbReference type="Proteomes" id="UP000051677">
    <property type="component" value="Unassembled WGS sequence"/>
</dbReference>
<evidence type="ECO:0000313" key="2">
    <source>
        <dbReference type="EMBL" id="KQH75380.1"/>
    </source>
</evidence>
<dbReference type="Gene3D" id="3.10.450.50">
    <property type="match status" value="1"/>
</dbReference>
<feature type="domain" description="SnoaL-like" evidence="1">
    <location>
        <begin position="9"/>
        <end position="82"/>
    </location>
</feature>
<gene>
    <name evidence="2" type="ORF">AO501_04065</name>
</gene>
<organism evidence="2 3">
    <name type="scientific">Mycobacterium gordonae</name>
    <dbReference type="NCBI Taxonomy" id="1778"/>
    <lineage>
        <taxon>Bacteria</taxon>
        <taxon>Bacillati</taxon>
        <taxon>Actinomycetota</taxon>
        <taxon>Actinomycetes</taxon>
        <taxon>Mycobacteriales</taxon>
        <taxon>Mycobacteriaceae</taxon>
        <taxon>Mycobacterium</taxon>
    </lineage>
</organism>
<proteinExistence type="predicted"/>
<dbReference type="SUPFAM" id="SSF54427">
    <property type="entry name" value="NTF2-like"/>
    <property type="match status" value="1"/>
</dbReference>
<evidence type="ECO:0000313" key="3">
    <source>
        <dbReference type="Proteomes" id="UP000051677"/>
    </source>
</evidence>
<protein>
    <recommendedName>
        <fullName evidence="1">SnoaL-like domain-containing protein</fullName>
    </recommendedName>
</protein>
<accession>A0A0Q2X0Z7</accession>
<dbReference type="AlphaFoldDB" id="A0A0Q2X0Z7"/>
<dbReference type="InterPro" id="IPR032710">
    <property type="entry name" value="NTF2-like_dom_sf"/>
</dbReference>
<comment type="caution">
    <text evidence="2">The sequence shown here is derived from an EMBL/GenBank/DDBJ whole genome shotgun (WGS) entry which is preliminary data.</text>
</comment>
<reference evidence="2 3" key="1">
    <citation type="submission" date="2015-10" db="EMBL/GenBank/DDBJ databases">
        <title>Mycobacterium gordonae draft genome assembly.</title>
        <authorList>
            <person name="Ustinova V."/>
            <person name="Smirnova T."/>
            <person name="Blagodatskikh K."/>
            <person name="Varlamov D."/>
            <person name="Larionova E."/>
            <person name="Chernousova L."/>
        </authorList>
    </citation>
    <scope>NUCLEOTIDE SEQUENCE [LARGE SCALE GENOMIC DNA]</scope>
    <source>
        <strain evidence="2 3">CTRI 14-8773</strain>
    </source>
</reference>
<name>A0A0Q2X0Z7_MYCGO</name>
<evidence type="ECO:0000259" key="1">
    <source>
        <dbReference type="Pfam" id="PF12680"/>
    </source>
</evidence>
<dbReference type="Pfam" id="PF12680">
    <property type="entry name" value="SnoaL_2"/>
    <property type="match status" value="1"/>
</dbReference>
<sequence length="99" mass="10982">MVYEAGGLPHSGEYYGPQGFFDAMAKMNELWDVNLTRLVQTLADDNTVAVRFCLRFTARATAKSVEVGMVEVYTIRDELIAELDVFCKDPSSVAALLEV</sequence>
<dbReference type="InterPro" id="IPR037401">
    <property type="entry name" value="SnoaL-like"/>
</dbReference>